<evidence type="ECO:0000313" key="9">
    <source>
        <dbReference type="EMBL" id="MDQ0274113.1"/>
    </source>
</evidence>
<comment type="similarity">
    <text evidence="7">Belongs to the acyl carrier protein (ACP) family.</text>
</comment>
<evidence type="ECO:0000259" key="8">
    <source>
        <dbReference type="PROSITE" id="PS50075"/>
    </source>
</evidence>
<dbReference type="SUPFAM" id="SSF47336">
    <property type="entry name" value="ACP-like"/>
    <property type="match status" value="1"/>
</dbReference>
<dbReference type="InterPro" id="IPR009081">
    <property type="entry name" value="PP-bd_ACP"/>
</dbReference>
<comment type="subcellular location">
    <subcellularLocation>
        <location evidence="7">Cytoplasm</location>
    </subcellularLocation>
</comment>
<dbReference type="PANTHER" id="PTHR20863">
    <property type="entry name" value="ACYL CARRIER PROTEIN"/>
    <property type="match status" value="1"/>
</dbReference>
<dbReference type="PANTHER" id="PTHR20863:SF76">
    <property type="entry name" value="CARRIER DOMAIN-CONTAINING PROTEIN"/>
    <property type="match status" value="1"/>
</dbReference>
<accession>A0ABU0AUJ3</accession>
<evidence type="ECO:0000256" key="1">
    <source>
        <dbReference type="ARBA" id="ARBA00022450"/>
    </source>
</evidence>
<evidence type="ECO:0000256" key="5">
    <source>
        <dbReference type="ARBA" id="ARBA00023098"/>
    </source>
</evidence>
<comment type="PTM">
    <text evidence="7">4'-phosphopantetheine is transferred from CoA to a specific serine of apo-ACP by AcpS. This modification is essential for activity because fatty acids are bound in thioester linkage to the sulfhydryl of the prosthetic group.</text>
</comment>
<dbReference type="InterPro" id="IPR003231">
    <property type="entry name" value="ACP"/>
</dbReference>
<comment type="caution">
    <text evidence="9">The sequence shown here is derived from an EMBL/GenBank/DDBJ whole genome shotgun (WGS) entry which is preliminary data.</text>
</comment>
<evidence type="ECO:0000256" key="6">
    <source>
        <dbReference type="ARBA" id="ARBA00023160"/>
    </source>
</evidence>
<dbReference type="InterPro" id="IPR036736">
    <property type="entry name" value="ACP-like_sf"/>
</dbReference>
<dbReference type="PROSITE" id="PS50075">
    <property type="entry name" value="CARRIER"/>
    <property type="match status" value="1"/>
</dbReference>
<evidence type="ECO:0000256" key="2">
    <source>
        <dbReference type="ARBA" id="ARBA00022516"/>
    </source>
</evidence>
<dbReference type="Pfam" id="PF00550">
    <property type="entry name" value="PP-binding"/>
    <property type="match status" value="1"/>
</dbReference>
<organism evidence="9 10">
    <name type="scientific">Peptoniphilus koenoeneniae</name>
    <dbReference type="NCBI Taxonomy" id="507751"/>
    <lineage>
        <taxon>Bacteria</taxon>
        <taxon>Bacillati</taxon>
        <taxon>Bacillota</taxon>
        <taxon>Tissierellia</taxon>
        <taxon>Tissierellales</taxon>
        <taxon>Peptoniphilaceae</taxon>
        <taxon>Peptoniphilus</taxon>
    </lineage>
</organism>
<dbReference type="HAMAP" id="MF_01217">
    <property type="entry name" value="Acyl_carrier"/>
    <property type="match status" value="1"/>
</dbReference>
<dbReference type="NCBIfam" id="NF002150">
    <property type="entry name" value="PRK00982.1-4"/>
    <property type="match status" value="1"/>
</dbReference>
<keyword evidence="10" id="KW-1185">Reference proteome</keyword>
<evidence type="ECO:0000256" key="7">
    <source>
        <dbReference type="HAMAP-Rule" id="MF_01217"/>
    </source>
</evidence>
<feature type="domain" description="Carrier" evidence="8">
    <location>
        <begin position="1"/>
        <end position="74"/>
    </location>
</feature>
<keyword evidence="7" id="KW-0963">Cytoplasm</keyword>
<comment type="pathway">
    <text evidence="7">Lipid metabolism; fatty acid biosynthesis.</text>
</comment>
<sequence length="76" mass="8688">MKDRILELIAEQFGLNTDELTDDIDLRNDLNADSIDLVELVMSLEDEFGIEVNDEDLKNINTIGDIIEYASELEEK</sequence>
<proteinExistence type="inferred from homology"/>
<dbReference type="EMBL" id="JAUSTN010000001">
    <property type="protein sequence ID" value="MDQ0274113.1"/>
    <property type="molecule type" value="Genomic_DNA"/>
</dbReference>
<keyword evidence="6 7" id="KW-0275">Fatty acid biosynthesis</keyword>
<reference evidence="9 10" key="1">
    <citation type="submission" date="2023-07" db="EMBL/GenBank/DDBJ databases">
        <title>Genomic Encyclopedia of Type Strains, Phase IV (KMG-IV): sequencing the most valuable type-strain genomes for metagenomic binning, comparative biology and taxonomic classification.</title>
        <authorList>
            <person name="Goeker M."/>
        </authorList>
    </citation>
    <scope>NUCLEOTIDE SEQUENCE [LARGE SCALE GENOMIC DNA]</scope>
    <source>
        <strain evidence="9 10">DSM 22616</strain>
    </source>
</reference>
<dbReference type="NCBIfam" id="NF002148">
    <property type="entry name" value="PRK00982.1-2"/>
    <property type="match status" value="1"/>
</dbReference>
<dbReference type="RefSeq" id="WP_023056367.1">
    <property type="nucleotide sequence ID" value="NZ_JAUSTN010000001.1"/>
</dbReference>
<gene>
    <name evidence="7" type="primary">acpP</name>
    <name evidence="9" type="ORF">J2S72_000109</name>
</gene>
<feature type="modified residue" description="O-(pantetheine 4'-phosphoryl)serine" evidence="7">
    <location>
        <position position="34"/>
    </location>
</feature>
<keyword evidence="3 7" id="KW-0597">Phosphoprotein</keyword>
<keyword evidence="2 7" id="KW-0444">Lipid biosynthesis</keyword>
<protein>
    <recommendedName>
        <fullName evidence="7">Acyl carrier protein</fullName>
        <shortName evidence="7">ACP</shortName>
    </recommendedName>
</protein>
<dbReference type="PROSITE" id="PS00012">
    <property type="entry name" value="PHOSPHOPANTETHEINE"/>
    <property type="match status" value="1"/>
</dbReference>
<name>A0ABU0AUJ3_9FIRM</name>
<dbReference type="Gene3D" id="1.10.1200.10">
    <property type="entry name" value="ACP-like"/>
    <property type="match status" value="1"/>
</dbReference>
<comment type="function">
    <text evidence="7">Carrier of the growing fatty acid chain in fatty acid biosynthesis.</text>
</comment>
<keyword evidence="4 7" id="KW-0276">Fatty acid metabolism</keyword>
<evidence type="ECO:0000256" key="4">
    <source>
        <dbReference type="ARBA" id="ARBA00022832"/>
    </source>
</evidence>
<keyword evidence="5 7" id="KW-0443">Lipid metabolism</keyword>
<keyword evidence="1 7" id="KW-0596">Phosphopantetheine</keyword>
<evidence type="ECO:0000256" key="3">
    <source>
        <dbReference type="ARBA" id="ARBA00022553"/>
    </source>
</evidence>
<dbReference type="Proteomes" id="UP001236559">
    <property type="component" value="Unassembled WGS sequence"/>
</dbReference>
<dbReference type="InterPro" id="IPR006162">
    <property type="entry name" value="Ppantetheine_attach_site"/>
</dbReference>
<evidence type="ECO:0000313" key="10">
    <source>
        <dbReference type="Proteomes" id="UP001236559"/>
    </source>
</evidence>